<name>A0ABD6AHU2_9EURY</name>
<dbReference type="EMBL" id="JBHTBL010000001">
    <property type="protein sequence ID" value="MFC7323148.1"/>
    <property type="molecule type" value="Genomic_DNA"/>
</dbReference>
<evidence type="ECO:0000256" key="1">
    <source>
        <dbReference type="ARBA" id="ARBA00007958"/>
    </source>
</evidence>
<feature type="region of interest" description="Disordered" evidence="2">
    <location>
        <begin position="1"/>
        <end position="21"/>
    </location>
</feature>
<evidence type="ECO:0000256" key="2">
    <source>
        <dbReference type="SAM" id="MobiDB-lite"/>
    </source>
</evidence>
<keyword evidence="4" id="KW-1185">Reference proteome</keyword>
<dbReference type="EC" id="3.-.-.-" evidence="3"/>
<dbReference type="PANTHER" id="PTHR43434">
    <property type="entry name" value="PHOSPHOGLYCOLATE PHOSPHATASE"/>
    <property type="match status" value="1"/>
</dbReference>
<dbReference type="InterPro" id="IPR036412">
    <property type="entry name" value="HAD-like_sf"/>
</dbReference>
<dbReference type="SUPFAM" id="SSF56784">
    <property type="entry name" value="HAD-like"/>
    <property type="match status" value="1"/>
</dbReference>
<dbReference type="Proteomes" id="UP001596545">
    <property type="component" value="Unassembled WGS sequence"/>
</dbReference>
<reference evidence="3 4" key="1">
    <citation type="journal article" date="2019" name="Int. J. Syst. Evol. Microbiol.">
        <title>The Global Catalogue of Microorganisms (GCM) 10K type strain sequencing project: providing services to taxonomists for standard genome sequencing and annotation.</title>
        <authorList>
            <consortium name="The Broad Institute Genomics Platform"/>
            <consortium name="The Broad Institute Genome Sequencing Center for Infectious Disease"/>
            <person name="Wu L."/>
            <person name="Ma J."/>
        </authorList>
    </citation>
    <scope>NUCLEOTIDE SEQUENCE [LARGE SCALE GENOMIC DNA]</scope>
    <source>
        <strain evidence="3 4">CGMCC 1.12554</strain>
    </source>
</reference>
<dbReference type="InterPro" id="IPR023198">
    <property type="entry name" value="PGP-like_dom2"/>
</dbReference>
<dbReference type="PANTHER" id="PTHR43434:SF1">
    <property type="entry name" value="PHOSPHOGLYCOLATE PHOSPHATASE"/>
    <property type="match status" value="1"/>
</dbReference>
<gene>
    <name evidence="3" type="ORF">ACFQMF_00995</name>
</gene>
<evidence type="ECO:0000313" key="3">
    <source>
        <dbReference type="EMBL" id="MFC7323148.1"/>
    </source>
</evidence>
<accession>A0ABD6AHU2</accession>
<dbReference type="InterPro" id="IPR006439">
    <property type="entry name" value="HAD-SF_hydro_IA"/>
</dbReference>
<comment type="caution">
    <text evidence="3">The sequence shown here is derived from an EMBL/GenBank/DDBJ whole genome shotgun (WGS) entry which is preliminary data.</text>
</comment>
<keyword evidence="3" id="KW-0378">Hydrolase</keyword>
<dbReference type="RefSeq" id="WP_256407254.1">
    <property type="nucleotide sequence ID" value="NZ_JANHDN010000001.1"/>
</dbReference>
<dbReference type="InterPro" id="IPR023214">
    <property type="entry name" value="HAD_sf"/>
</dbReference>
<dbReference type="Pfam" id="PF13419">
    <property type="entry name" value="HAD_2"/>
    <property type="match status" value="1"/>
</dbReference>
<proteinExistence type="inferred from homology"/>
<dbReference type="Gene3D" id="1.10.150.240">
    <property type="entry name" value="Putative phosphatase, domain 2"/>
    <property type="match status" value="1"/>
</dbReference>
<protein>
    <submittedName>
        <fullName evidence="3">HAD family hydrolase</fullName>
        <ecNumber evidence="3">3.-.-.-</ecNumber>
    </submittedName>
</protein>
<dbReference type="InterPro" id="IPR041492">
    <property type="entry name" value="HAD_2"/>
</dbReference>
<comment type="similarity">
    <text evidence="1">Belongs to the HAD-like hydrolase superfamily.</text>
</comment>
<dbReference type="NCBIfam" id="TIGR01549">
    <property type="entry name" value="HAD-SF-IA-v1"/>
    <property type="match status" value="1"/>
</dbReference>
<dbReference type="Gene3D" id="3.40.50.1000">
    <property type="entry name" value="HAD superfamily/HAD-like"/>
    <property type="match status" value="1"/>
</dbReference>
<dbReference type="InterPro" id="IPR050155">
    <property type="entry name" value="HAD-like_hydrolase_sf"/>
</dbReference>
<evidence type="ECO:0000313" key="4">
    <source>
        <dbReference type="Proteomes" id="UP001596545"/>
    </source>
</evidence>
<dbReference type="AlphaFoldDB" id="A0ABD6AHU2"/>
<dbReference type="GO" id="GO:0016787">
    <property type="term" value="F:hydrolase activity"/>
    <property type="evidence" value="ECO:0007669"/>
    <property type="project" value="UniProtKB-KW"/>
</dbReference>
<organism evidence="3 4">
    <name type="scientific">Halorubrum rutilum</name>
    <dbReference type="NCBI Taxonomy" id="1364933"/>
    <lineage>
        <taxon>Archaea</taxon>
        <taxon>Methanobacteriati</taxon>
        <taxon>Methanobacteriota</taxon>
        <taxon>Stenosarchaea group</taxon>
        <taxon>Halobacteria</taxon>
        <taxon>Halobacteriales</taxon>
        <taxon>Haloferacaceae</taxon>
        <taxon>Halorubrum</taxon>
    </lineage>
</organism>
<sequence>MTSEPGADGAAPTADGAAPTADGAVAEGVSGGLAGYDAVVYDLDGTLVDLAVDWDAVAASVLDVYAEHAVKPPTDELWDLMEAAGEYGIGEPVEEAIALHERAGARDSTLLALGERLAEGAGDRPGTPPAGVCSLNCEEACRIAVETHGLGDALDPDAIVGRDTVGSHKPDPESLLAAVDRLGAAPEDALFVGDSRRDAEAAERAGVAFAWAADLV</sequence>
<dbReference type="NCBIfam" id="TIGR01509">
    <property type="entry name" value="HAD-SF-IA-v3"/>
    <property type="match status" value="1"/>
</dbReference>